<comment type="subcellular location">
    <subcellularLocation>
        <location evidence="1">Cell membrane</location>
        <topology evidence="1">Multi-pass membrane protein</topology>
    </subcellularLocation>
</comment>
<feature type="transmembrane region" description="Helical" evidence="6">
    <location>
        <begin position="139"/>
        <end position="163"/>
    </location>
</feature>
<feature type="transmembrane region" description="Helical" evidence="6">
    <location>
        <begin position="170"/>
        <end position="189"/>
    </location>
</feature>
<accession>X0YA16</accession>
<keyword evidence="2" id="KW-1003">Cell membrane</keyword>
<gene>
    <name evidence="7" type="ORF">S01H1_81238</name>
</gene>
<evidence type="ECO:0000256" key="2">
    <source>
        <dbReference type="ARBA" id="ARBA00022475"/>
    </source>
</evidence>
<sequence>EKSVPTIGDILAGMFRTRVRKHLGFALFVSMDRQATVLLTQIPLILVGRFVQDNAAAGHYRIGMNIVATLWAGFLGFSKNLLPYLSEFKGRNDFRTLKDRFLKITFFSGAAAIVIGGAFCIVARRIIGLFYGDDFLPVVPIIYVLMGRYVFISFGIATGHFYIVSNRVKFAISIKVLFFLASLAPAIILIKRWEAFGAAVWHSCLISAVMAV</sequence>
<dbReference type="Pfam" id="PF13440">
    <property type="entry name" value="Polysacc_synt_3"/>
    <property type="match status" value="1"/>
</dbReference>
<evidence type="ECO:0000313" key="7">
    <source>
        <dbReference type="EMBL" id="GAG52680.1"/>
    </source>
</evidence>
<evidence type="ECO:0000256" key="4">
    <source>
        <dbReference type="ARBA" id="ARBA00022989"/>
    </source>
</evidence>
<keyword evidence="4 6" id="KW-1133">Transmembrane helix</keyword>
<feature type="transmembrane region" description="Helical" evidence="6">
    <location>
        <begin position="106"/>
        <end position="127"/>
    </location>
</feature>
<feature type="non-terminal residue" evidence="7">
    <location>
        <position position="1"/>
    </location>
</feature>
<organism evidence="7">
    <name type="scientific">marine sediment metagenome</name>
    <dbReference type="NCBI Taxonomy" id="412755"/>
    <lineage>
        <taxon>unclassified sequences</taxon>
        <taxon>metagenomes</taxon>
        <taxon>ecological metagenomes</taxon>
    </lineage>
</organism>
<proteinExistence type="predicted"/>
<dbReference type="GO" id="GO:0005886">
    <property type="term" value="C:plasma membrane"/>
    <property type="evidence" value="ECO:0007669"/>
    <property type="project" value="UniProtKB-SubCell"/>
</dbReference>
<evidence type="ECO:0000256" key="3">
    <source>
        <dbReference type="ARBA" id="ARBA00022692"/>
    </source>
</evidence>
<name>X0YA16_9ZZZZ</name>
<evidence type="ECO:0000256" key="1">
    <source>
        <dbReference type="ARBA" id="ARBA00004651"/>
    </source>
</evidence>
<dbReference type="EMBL" id="BARS01054949">
    <property type="protein sequence ID" value="GAG52680.1"/>
    <property type="molecule type" value="Genomic_DNA"/>
</dbReference>
<dbReference type="PANTHER" id="PTHR30250:SF26">
    <property type="entry name" value="PSMA PROTEIN"/>
    <property type="match status" value="1"/>
</dbReference>
<dbReference type="AlphaFoldDB" id="X0YA16"/>
<dbReference type="InterPro" id="IPR050833">
    <property type="entry name" value="Poly_Biosynth_Transport"/>
</dbReference>
<feature type="transmembrane region" description="Helical" evidence="6">
    <location>
        <begin position="23"/>
        <end position="46"/>
    </location>
</feature>
<comment type="caution">
    <text evidence="7">The sequence shown here is derived from an EMBL/GenBank/DDBJ whole genome shotgun (WGS) entry which is preliminary data.</text>
</comment>
<keyword evidence="5 6" id="KW-0472">Membrane</keyword>
<evidence type="ECO:0000256" key="6">
    <source>
        <dbReference type="SAM" id="Phobius"/>
    </source>
</evidence>
<protein>
    <recommendedName>
        <fullName evidence="8">Polysaccharide biosynthesis protein C-terminal domain-containing protein</fullName>
    </recommendedName>
</protein>
<evidence type="ECO:0000256" key="5">
    <source>
        <dbReference type="ARBA" id="ARBA00023136"/>
    </source>
</evidence>
<evidence type="ECO:0008006" key="8">
    <source>
        <dbReference type="Google" id="ProtNLM"/>
    </source>
</evidence>
<feature type="non-terminal residue" evidence="7">
    <location>
        <position position="212"/>
    </location>
</feature>
<feature type="transmembrane region" description="Helical" evidence="6">
    <location>
        <begin position="66"/>
        <end position="85"/>
    </location>
</feature>
<keyword evidence="3 6" id="KW-0812">Transmembrane</keyword>
<reference evidence="7" key="1">
    <citation type="journal article" date="2014" name="Front. Microbiol.">
        <title>High frequency of phylogenetically diverse reductive dehalogenase-homologous genes in deep subseafloor sedimentary metagenomes.</title>
        <authorList>
            <person name="Kawai M."/>
            <person name="Futagami T."/>
            <person name="Toyoda A."/>
            <person name="Takaki Y."/>
            <person name="Nishi S."/>
            <person name="Hori S."/>
            <person name="Arai W."/>
            <person name="Tsubouchi T."/>
            <person name="Morono Y."/>
            <person name="Uchiyama I."/>
            <person name="Ito T."/>
            <person name="Fujiyama A."/>
            <person name="Inagaki F."/>
            <person name="Takami H."/>
        </authorList>
    </citation>
    <scope>NUCLEOTIDE SEQUENCE</scope>
    <source>
        <strain evidence="7">Expedition CK06-06</strain>
    </source>
</reference>
<dbReference type="PANTHER" id="PTHR30250">
    <property type="entry name" value="PST FAMILY PREDICTED COLANIC ACID TRANSPORTER"/>
    <property type="match status" value="1"/>
</dbReference>